<keyword evidence="2" id="KW-1185">Reference proteome</keyword>
<dbReference type="VEuPathDB" id="TriTrypDB:BSAL_08645"/>
<dbReference type="Gene3D" id="3.40.50.11350">
    <property type="match status" value="1"/>
</dbReference>
<dbReference type="OrthoDB" id="251360at2759"/>
<sequence length="340" mass="38152">MRITQEYFNSHVAKAQETLVVLSGELAFFLRPGLAEMAALFGLLEPANHVRDAVNTFKRAQFGTEAIPPYFGIHLRRREQECLKEIGESREDGGELLKPMDDDAQDTLVVLSGELAFFLRPGLAEMAALFGLLEPANHVRDAVNIFKRAQFGTEAIPPYFGIHLRRREQECLKEIGESREDGGELLKPMDDDARGWGRAVETHGRAWRIVSTQCAITVDHVKALMSSLRLLMDHQLMFLGSDHQDMKLEKALVDRGAVMFGDDGGLLGLSVDYFMLGEGKYFTGNQLSSITQNVCYRRLGRGQGCNGFIPSFSYYHSRNVETHKSFIRTFGVDTQQQEGD</sequence>
<gene>
    <name evidence="1" type="ORF">BSAL_08645</name>
</gene>
<reference evidence="2" key="1">
    <citation type="submission" date="2015-09" db="EMBL/GenBank/DDBJ databases">
        <authorList>
            <consortium name="Pathogen Informatics"/>
        </authorList>
    </citation>
    <scope>NUCLEOTIDE SEQUENCE [LARGE SCALE GENOMIC DNA]</scope>
    <source>
        <strain evidence="2">Lake Konstanz</strain>
    </source>
</reference>
<organism evidence="1 2">
    <name type="scientific">Bodo saltans</name>
    <name type="common">Flagellated protozoan</name>
    <dbReference type="NCBI Taxonomy" id="75058"/>
    <lineage>
        <taxon>Eukaryota</taxon>
        <taxon>Discoba</taxon>
        <taxon>Euglenozoa</taxon>
        <taxon>Kinetoplastea</taxon>
        <taxon>Metakinetoplastina</taxon>
        <taxon>Eubodonida</taxon>
        <taxon>Bodonidae</taxon>
        <taxon>Bodo</taxon>
    </lineage>
</organism>
<name>A0A0S4JAX5_BODSA</name>
<dbReference type="EMBL" id="CYKH01001443">
    <property type="protein sequence ID" value="CUG87097.1"/>
    <property type="molecule type" value="Genomic_DNA"/>
</dbReference>
<evidence type="ECO:0008006" key="3">
    <source>
        <dbReference type="Google" id="ProtNLM"/>
    </source>
</evidence>
<dbReference type="AlphaFoldDB" id="A0A0S4JAX5"/>
<evidence type="ECO:0000313" key="2">
    <source>
        <dbReference type="Proteomes" id="UP000051952"/>
    </source>
</evidence>
<accession>A0A0S4JAX5</accession>
<evidence type="ECO:0000313" key="1">
    <source>
        <dbReference type="EMBL" id="CUG87097.1"/>
    </source>
</evidence>
<dbReference type="Proteomes" id="UP000051952">
    <property type="component" value="Unassembled WGS sequence"/>
</dbReference>
<protein>
    <recommendedName>
        <fullName evidence="3">O-fucosyltransferase family protein</fullName>
    </recommendedName>
</protein>
<proteinExistence type="predicted"/>